<protein>
    <submittedName>
        <fullName evidence="1">Uncharacterized protein</fullName>
    </submittedName>
</protein>
<proteinExistence type="predicted"/>
<gene>
    <name evidence="1" type="ORF">PPRIM_AZ9-3.1.T0060487</name>
</gene>
<evidence type="ECO:0000313" key="1">
    <source>
        <dbReference type="EMBL" id="CAD8044403.1"/>
    </source>
</evidence>
<dbReference type="Proteomes" id="UP000688137">
    <property type="component" value="Unassembled WGS sequence"/>
</dbReference>
<accession>A0A8S1JPJ0</accession>
<comment type="caution">
    <text evidence="1">The sequence shown here is derived from an EMBL/GenBank/DDBJ whole genome shotgun (WGS) entry which is preliminary data.</text>
</comment>
<reference evidence="1" key="1">
    <citation type="submission" date="2021-01" db="EMBL/GenBank/DDBJ databases">
        <authorList>
            <consortium name="Genoscope - CEA"/>
            <person name="William W."/>
        </authorList>
    </citation>
    <scope>NUCLEOTIDE SEQUENCE</scope>
</reference>
<dbReference type="AlphaFoldDB" id="A0A8S1JPJ0"/>
<dbReference type="EMBL" id="CAJJDM010000003">
    <property type="protein sequence ID" value="CAD8044403.1"/>
    <property type="molecule type" value="Genomic_DNA"/>
</dbReference>
<keyword evidence="2" id="KW-1185">Reference proteome</keyword>
<name>A0A8S1JPJ0_PARPR</name>
<evidence type="ECO:0000313" key="2">
    <source>
        <dbReference type="Proteomes" id="UP000688137"/>
    </source>
</evidence>
<sequence>MNQLIKQCLEREYQRQGLSDQPHSISVNVVVNLEKANLKLSMSIDPEIPFNIFLQGIKEQIFAQRIMVIMQWKQSSTRRWKNSLIIRFYKQLYIICQIETQRWTKKNILLSISGFAIQEN</sequence>
<organism evidence="1 2">
    <name type="scientific">Paramecium primaurelia</name>
    <dbReference type="NCBI Taxonomy" id="5886"/>
    <lineage>
        <taxon>Eukaryota</taxon>
        <taxon>Sar</taxon>
        <taxon>Alveolata</taxon>
        <taxon>Ciliophora</taxon>
        <taxon>Intramacronucleata</taxon>
        <taxon>Oligohymenophorea</taxon>
        <taxon>Peniculida</taxon>
        <taxon>Parameciidae</taxon>
        <taxon>Paramecium</taxon>
    </lineage>
</organism>